<protein>
    <submittedName>
        <fullName evidence="2">Uncharacterized protein</fullName>
    </submittedName>
</protein>
<name>A0A8J6EAK9_9EUKA</name>
<accession>A0A8J6EAK9</accession>
<evidence type="ECO:0000256" key="1">
    <source>
        <dbReference type="SAM" id="MobiDB-lite"/>
    </source>
</evidence>
<evidence type="ECO:0000313" key="2">
    <source>
        <dbReference type="EMBL" id="KAG9394840.1"/>
    </source>
</evidence>
<feature type="region of interest" description="Disordered" evidence="1">
    <location>
        <begin position="144"/>
        <end position="163"/>
    </location>
</feature>
<sequence>MFGFSAQRHYHDAQVPWHTDSSRRIASGNNRSFACGSSIVGFDESYHSNGYRTFQDYVSERKQVASCTRVSCTDLSTSMMFRPTTQTRTIPLSEQGASYGTGPVKRRANHFDAPFNVINTKFSNSQSQDYEDEYMGPMLPMDESSVEFGAGGSQGQSSQQSFEGVRFDEANGQWVGMGGVDAQY</sequence>
<reference evidence="2" key="1">
    <citation type="submission" date="2021-05" db="EMBL/GenBank/DDBJ databases">
        <title>A free-living protist that lacks canonical eukaryotic 1 DNA replication and segregation systems.</title>
        <authorList>
            <person name="Salas-Leiva D.E."/>
            <person name="Tromer E.C."/>
            <person name="Curtis B.A."/>
            <person name="Jerlstrom-Hultqvist J."/>
            <person name="Kolisko M."/>
            <person name="Yi Z."/>
            <person name="Salas-Leiva J.S."/>
            <person name="Gallot-Lavallee L."/>
            <person name="Kops G.J.P.L."/>
            <person name="Archibald J.M."/>
            <person name="Simpson A.G.B."/>
            <person name="Roger A.J."/>
        </authorList>
    </citation>
    <scope>NUCLEOTIDE SEQUENCE</scope>
    <source>
        <strain evidence="2">BICM</strain>
    </source>
</reference>
<keyword evidence="3" id="KW-1185">Reference proteome</keyword>
<dbReference type="EMBL" id="JAHDYR010000012">
    <property type="protein sequence ID" value="KAG9394840.1"/>
    <property type="molecule type" value="Genomic_DNA"/>
</dbReference>
<comment type="caution">
    <text evidence="2">The sequence shown here is derived from an EMBL/GenBank/DDBJ whole genome shotgun (WGS) entry which is preliminary data.</text>
</comment>
<dbReference type="Proteomes" id="UP000717585">
    <property type="component" value="Unassembled WGS sequence"/>
</dbReference>
<evidence type="ECO:0000313" key="3">
    <source>
        <dbReference type="Proteomes" id="UP000717585"/>
    </source>
</evidence>
<dbReference type="AlphaFoldDB" id="A0A8J6EAK9"/>
<proteinExistence type="predicted"/>
<organism evidence="2 3">
    <name type="scientific">Carpediemonas membranifera</name>
    <dbReference type="NCBI Taxonomy" id="201153"/>
    <lineage>
        <taxon>Eukaryota</taxon>
        <taxon>Metamonada</taxon>
        <taxon>Carpediemonas-like organisms</taxon>
        <taxon>Carpediemonas</taxon>
    </lineage>
</organism>
<gene>
    <name evidence="2" type="ORF">J8273_0047</name>
</gene>